<name>A0A0E0MFK4_ORYPU</name>
<keyword evidence="5" id="KW-1185">Reference proteome</keyword>
<reference evidence="4" key="2">
    <citation type="submission" date="2018-05" db="EMBL/GenBank/DDBJ databases">
        <title>OpunRS2 (Oryza punctata Reference Sequence Version 2).</title>
        <authorList>
            <person name="Zhang J."/>
            <person name="Kudrna D."/>
            <person name="Lee S."/>
            <person name="Talag J."/>
            <person name="Welchert J."/>
            <person name="Wing R.A."/>
        </authorList>
    </citation>
    <scope>NUCLEOTIDE SEQUENCE [LARGE SCALE GENOMIC DNA]</scope>
</reference>
<sequence length="455" mass="52625">MLRYETTEHRWREVLESELWDLQQARNEVLPSLELSYRHMPIYLKRCFVALSLYPKGYDIHESKVIELWKLLDLLQSDGSDDEQAIGSKYYNELVERSFLKTNCNGLNDDDQHTMHNLIHDVACFLSGDEFFRLDGDTFMEIPQNARYISLHDGVSGKIPVAPPTLRAILVFPNAMVYIDNPEALFSNCEKLRVLVYHMNGIGRLMNLHTLPQIHFSHIAELRSLNKIRELIITGLGVGLNIDAAKHALLQSKKHLKFLCLEFDDYSEENGRIFHGSPNHSQNMQLLECLQPYHSLRELIVKDYKSPKRFFLFEIDSNSAQVLSIASPFNTWPPSLICLEPDRCYSLTTIPASPRLRILQIRRYDRFYELPAVDINDPMLNPFPSLECLAIICSATTRISIEPQHLPKLKKRHLSCDNLLYCDGLAELTSLEELKLWQCPRFPPYSWFTQTAATD</sequence>
<proteinExistence type="predicted"/>
<dbReference type="Proteomes" id="UP000026962">
    <property type="component" value="Chromosome 11"/>
</dbReference>
<dbReference type="InterPro" id="IPR056789">
    <property type="entry name" value="LRR_R13L1-DRL21"/>
</dbReference>
<dbReference type="Pfam" id="PF25019">
    <property type="entry name" value="LRR_R13L1-DRL21"/>
    <property type="match status" value="1"/>
</dbReference>
<dbReference type="Gramene" id="OPUNC11G11780.1">
    <property type="protein sequence ID" value="OPUNC11G11780.1"/>
    <property type="gene ID" value="OPUNC11G11780"/>
</dbReference>
<dbReference type="InterPro" id="IPR044974">
    <property type="entry name" value="Disease_R_plants"/>
</dbReference>
<keyword evidence="1" id="KW-0611">Plant defense</keyword>
<evidence type="ECO:0000313" key="4">
    <source>
        <dbReference type="EnsemblPlants" id="OPUNC11G11780.1"/>
    </source>
</evidence>
<reference evidence="4" key="1">
    <citation type="submission" date="2015-04" db="UniProtKB">
        <authorList>
            <consortium name="EnsemblPlants"/>
        </authorList>
    </citation>
    <scope>IDENTIFICATION</scope>
</reference>
<dbReference type="eggNOG" id="KOG4658">
    <property type="taxonomic scope" value="Eukaryota"/>
</dbReference>
<dbReference type="AlphaFoldDB" id="A0A0E0MFK4"/>
<dbReference type="HOGENOM" id="CLU_601866_0_0_1"/>
<evidence type="ECO:0000259" key="2">
    <source>
        <dbReference type="Pfam" id="PF23559"/>
    </source>
</evidence>
<evidence type="ECO:0000256" key="1">
    <source>
        <dbReference type="ARBA" id="ARBA00022821"/>
    </source>
</evidence>
<dbReference type="STRING" id="4537.A0A0E0MFK4"/>
<dbReference type="PANTHER" id="PTHR23155">
    <property type="entry name" value="DISEASE RESISTANCE PROTEIN RP"/>
    <property type="match status" value="1"/>
</dbReference>
<dbReference type="InterPro" id="IPR036388">
    <property type="entry name" value="WH-like_DNA-bd_sf"/>
</dbReference>
<evidence type="ECO:0008006" key="6">
    <source>
        <dbReference type="Google" id="ProtNLM"/>
    </source>
</evidence>
<organism evidence="4">
    <name type="scientific">Oryza punctata</name>
    <name type="common">Red rice</name>
    <dbReference type="NCBI Taxonomy" id="4537"/>
    <lineage>
        <taxon>Eukaryota</taxon>
        <taxon>Viridiplantae</taxon>
        <taxon>Streptophyta</taxon>
        <taxon>Embryophyta</taxon>
        <taxon>Tracheophyta</taxon>
        <taxon>Spermatophyta</taxon>
        <taxon>Magnoliopsida</taxon>
        <taxon>Liliopsida</taxon>
        <taxon>Poales</taxon>
        <taxon>Poaceae</taxon>
        <taxon>BOP clade</taxon>
        <taxon>Oryzoideae</taxon>
        <taxon>Oryzeae</taxon>
        <taxon>Oryzinae</taxon>
        <taxon>Oryza</taxon>
    </lineage>
</organism>
<dbReference type="Gene3D" id="3.80.10.10">
    <property type="entry name" value="Ribonuclease Inhibitor"/>
    <property type="match status" value="1"/>
</dbReference>
<dbReference type="EnsemblPlants" id="OPUNC11G11780.1">
    <property type="protein sequence ID" value="OPUNC11G11780.1"/>
    <property type="gene ID" value="OPUNC11G11780"/>
</dbReference>
<dbReference type="Gene3D" id="1.10.10.10">
    <property type="entry name" value="Winged helix-like DNA-binding domain superfamily/Winged helix DNA-binding domain"/>
    <property type="match status" value="1"/>
</dbReference>
<protein>
    <recommendedName>
        <fullName evidence="6">NB-ARC domain-containing protein</fullName>
    </recommendedName>
</protein>
<dbReference type="SUPFAM" id="SSF52058">
    <property type="entry name" value="L domain-like"/>
    <property type="match status" value="1"/>
</dbReference>
<dbReference type="OMA" id="WEMSANS"/>
<evidence type="ECO:0000259" key="3">
    <source>
        <dbReference type="Pfam" id="PF25019"/>
    </source>
</evidence>
<evidence type="ECO:0000313" key="5">
    <source>
        <dbReference type="Proteomes" id="UP000026962"/>
    </source>
</evidence>
<dbReference type="GO" id="GO:0098542">
    <property type="term" value="P:defense response to other organism"/>
    <property type="evidence" value="ECO:0007669"/>
    <property type="project" value="TreeGrafter"/>
</dbReference>
<dbReference type="PANTHER" id="PTHR23155:SF1188">
    <property type="entry name" value="OS11G0492300 PROTEIN"/>
    <property type="match status" value="1"/>
</dbReference>
<accession>A0A0E0MFK4</accession>
<dbReference type="InterPro" id="IPR058922">
    <property type="entry name" value="WHD_DRP"/>
</dbReference>
<feature type="domain" description="Disease resistance protein winged helix" evidence="2">
    <location>
        <begin position="53"/>
        <end position="123"/>
    </location>
</feature>
<dbReference type="Pfam" id="PF23559">
    <property type="entry name" value="WHD_DRP"/>
    <property type="match status" value="1"/>
</dbReference>
<dbReference type="InterPro" id="IPR032675">
    <property type="entry name" value="LRR_dom_sf"/>
</dbReference>
<feature type="domain" description="R13L1/DRL21-like LRR repeat region" evidence="3">
    <location>
        <begin position="219"/>
        <end position="308"/>
    </location>
</feature>